<protein>
    <submittedName>
        <fullName evidence="1">Uncharacterized protein</fullName>
    </submittedName>
</protein>
<evidence type="ECO:0000313" key="1">
    <source>
        <dbReference type="EMBL" id="KAJ1169050.1"/>
    </source>
</evidence>
<comment type="caution">
    <text evidence="1">The sequence shown here is derived from an EMBL/GenBank/DDBJ whole genome shotgun (WGS) entry which is preliminary data.</text>
</comment>
<name>A0AAV7SYL6_PLEWA</name>
<dbReference type="EMBL" id="JANPWB010000007">
    <property type="protein sequence ID" value="KAJ1169050.1"/>
    <property type="molecule type" value="Genomic_DNA"/>
</dbReference>
<dbReference type="Proteomes" id="UP001066276">
    <property type="component" value="Chromosome 4_1"/>
</dbReference>
<organism evidence="1 2">
    <name type="scientific">Pleurodeles waltl</name>
    <name type="common">Iberian ribbed newt</name>
    <dbReference type="NCBI Taxonomy" id="8319"/>
    <lineage>
        <taxon>Eukaryota</taxon>
        <taxon>Metazoa</taxon>
        <taxon>Chordata</taxon>
        <taxon>Craniata</taxon>
        <taxon>Vertebrata</taxon>
        <taxon>Euteleostomi</taxon>
        <taxon>Amphibia</taxon>
        <taxon>Batrachia</taxon>
        <taxon>Caudata</taxon>
        <taxon>Salamandroidea</taxon>
        <taxon>Salamandridae</taxon>
        <taxon>Pleurodelinae</taxon>
        <taxon>Pleurodeles</taxon>
    </lineage>
</organism>
<proteinExistence type="predicted"/>
<sequence>MGGRGLAAGQDGRHYVRLCRAAGRLSCLFPLKGGAGGGALRHGPGPCARSGGRGACGVPLPANILCREQENILVAYSRLDRAAALVDSAALRMPRHCRPCGSGAAGGLRALAAWWRRRAREELS</sequence>
<keyword evidence="2" id="KW-1185">Reference proteome</keyword>
<gene>
    <name evidence="1" type="ORF">NDU88_000957</name>
</gene>
<dbReference type="AlphaFoldDB" id="A0AAV7SYL6"/>
<reference evidence="1" key="1">
    <citation type="journal article" date="2022" name="bioRxiv">
        <title>Sequencing and chromosome-scale assembly of the giantPleurodeles waltlgenome.</title>
        <authorList>
            <person name="Brown T."/>
            <person name="Elewa A."/>
            <person name="Iarovenko S."/>
            <person name="Subramanian E."/>
            <person name="Araus A.J."/>
            <person name="Petzold A."/>
            <person name="Susuki M."/>
            <person name="Suzuki K.-i.T."/>
            <person name="Hayashi T."/>
            <person name="Toyoda A."/>
            <person name="Oliveira C."/>
            <person name="Osipova E."/>
            <person name="Leigh N.D."/>
            <person name="Simon A."/>
            <person name="Yun M.H."/>
        </authorList>
    </citation>
    <scope>NUCLEOTIDE SEQUENCE</scope>
    <source>
        <strain evidence="1">20211129_DDA</strain>
        <tissue evidence="1">Liver</tissue>
    </source>
</reference>
<evidence type="ECO:0000313" key="2">
    <source>
        <dbReference type="Proteomes" id="UP001066276"/>
    </source>
</evidence>
<accession>A0AAV7SYL6</accession>